<proteinExistence type="predicted"/>
<feature type="coiled-coil region" evidence="1">
    <location>
        <begin position="9"/>
        <end position="39"/>
    </location>
</feature>
<keyword evidence="1" id="KW-0175">Coiled coil</keyword>
<reference evidence="2" key="1">
    <citation type="submission" date="2020-07" db="EMBL/GenBank/DDBJ databases">
        <authorList>
            <person name="Pettersson B.M.F."/>
            <person name="Behra P.R.K."/>
            <person name="Ramesh M."/>
            <person name="Das S."/>
            <person name="Dasgupta S."/>
            <person name="Kirsebom L.A."/>
        </authorList>
    </citation>
    <scope>NUCLEOTIDE SEQUENCE</scope>
    <source>
        <strain evidence="2">DSM 44242</strain>
    </source>
</reference>
<dbReference type="AlphaFoldDB" id="A0AAW5T4U8"/>
<accession>A0AAW5T4U8</accession>
<organism evidence="2 4">
    <name type="scientific">Mycolicibacterium porcinum</name>
    <dbReference type="NCBI Taxonomy" id="39693"/>
    <lineage>
        <taxon>Bacteria</taxon>
        <taxon>Bacillati</taxon>
        <taxon>Actinomycetota</taxon>
        <taxon>Actinomycetes</taxon>
        <taxon>Mycobacteriales</taxon>
        <taxon>Mycobacteriaceae</taxon>
        <taxon>Mycolicibacterium</taxon>
    </lineage>
</organism>
<protein>
    <submittedName>
        <fullName evidence="2">Uncharacterized protein</fullName>
    </submittedName>
</protein>
<gene>
    <name evidence="3" type="ORF">ABFW12_04275</name>
    <name evidence="2" type="ORF">H5P34_14525</name>
</gene>
<evidence type="ECO:0000256" key="1">
    <source>
        <dbReference type="SAM" id="Coils"/>
    </source>
</evidence>
<evidence type="ECO:0000313" key="4">
    <source>
        <dbReference type="Proteomes" id="UP001141659"/>
    </source>
</evidence>
<dbReference type="Proteomes" id="UP001558474">
    <property type="component" value="Unassembled WGS sequence"/>
</dbReference>
<sequence>MTAPPDDQLASATAAMREAESLKRQLKAARLHAEESVARAETAERRLESEAYDVHKLESFSLTKIWAQLKGSHEDDLTRETAERQSAEYDYLTQRARADADQRHVEHLTNRIEELGDVGLGLERALNAKESWLRDNGGAAATRLLEIAALRGQLTAELSELEQASAAGQRALTELRRAAEQLDSARSWSAYDTWFDGGFIASMVKEDKLDGVAASLRSADTDLKRFSAELADVHMEGVRLIELGSFTRLFDVWFDNFFTDFAVRDRIIEAQGKVDQAITGVKRILADLDRRTKDRAGELSRLTAERADLLA</sequence>
<evidence type="ECO:0000313" key="5">
    <source>
        <dbReference type="Proteomes" id="UP001558474"/>
    </source>
</evidence>
<keyword evidence="5" id="KW-1185">Reference proteome</keyword>
<comment type="caution">
    <text evidence="2">The sequence shown here is derived from an EMBL/GenBank/DDBJ whole genome shotgun (WGS) entry which is preliminary data.</text>
</comment>
<name>A0AAW5T4U8_9MYCO</name>
<evidence type="ECO:0000313" key="2">
    <source>
        <dbReference type="EMBL" id="MCV7389269.1"/>
    </source>
</evidence>
<reference evidence="3 5" key="3">
    <citation type="submission" date="2024-04" db="EMBL/GenBank/DDBJ databases">
        <title>Genomic Markers of Mycobacteria.</title>
        <authorList>
            <person name="Soliman M.S."/>
            <person name="Elkholy A."/>
            <person name="Soliman N.S."/>
            <person name="Abbas A."/>
            <person name="Khayrat S."/>
            <person name="Shawky S."/>
        </authorList>
    </citation>
    <scope>NUCLEOTIDE SEQUENCE [LARGE SCALE GENOMIC DNA]</scope>
    <source>
        <strain evidence="3 5">Egy-CU-AM5</strain>
    </source>
</reference>
<dbReference type="EMBL" id="JACKVC010000016">
    <property type="protein sequence ID" value="MCV7389269.1"/>
    <property type="molecule type" value="Genomic_DNA"/>
</dbReference>
<dbReference type="RefSeq" id="WP_133058087.1">
    <property type="nucleotide sequence ID" value="NZ_JACKVC010000016.1"/>
</dbReference>
<dbReference type="Proteomes" id="UP001141659">
    <property type="component" value="Unassembled WGS sequence"/>
</dbReference>
<reference evidence="2" key="2">
    <citation type="journal article" date="2022" name="BMC Genomics">
        <title>Comparative genome analysis of mycobacteria focusing on tRNA and non-coding RNA.</title>
        <authorList>
            <person name="Behra P.R.K."/>
            <person name="Pettersson B.M.F."/>
            <person name="Ramesh M."/>
            <person name="Das S."/>
            <person name="Dasgupta S."/>
            <person name="Kirsebom L.A."/>
        </authorList>
    </citation>
    <scope>NUCLEOTIDE SEQUENCE</scope>
    <source>
        <strain evidence="2">DSM 44242</strain>
    </source>
</reference>
<evidence type="ECO:0000313" key="3">
    <source>
        <dbReference type="EMBL" id="MEX3737443.1"/>
    </source>
</evidence>
<dbReference type="EMBL" id="JBDLOU010000006">
    <property type="protein sequence ID" value="MEX3737443.1"/>
    <property type="molecule type" value="Genomic_DNA"/>
</dbReference>